<protein>
    <submittedName>
        <fullName evidence="3">Uncharacterized protein</fullName>
    </submittedName>
</protein>
<feature type="region of interest" description="Disordered" evidence="1">
    <location>
        <begin position="1"/>
        <end position="41"/>
    </location>
</feature>
<evidence type="ECO:0000313" key="4">
    <source>
        <dbReference type="Proteomes" id="UP001500363"/>
    </source>
</evidence>
<dbReference type="Proteomes" id="UP001500363">
    <property type="component" value="Unassembled WGS sequence"/>
</dbReference>
<keyword evidence="4" id="KW-1185">Reference proteome</keyword>
<feature type="transmembrane region" description="Helical" evidence="2">
    <location>
        <begin position="65"/>
        <end position="83"/>
    </location>
</feature>
<evidence type="ECO:0000313" key="3">
    <source>
        <dbReference type="EMBL" id="GAA1510227.1"/>
    </source>
</evidence>
<organism evidence="3 4">
    <name type="scientific">Kribbella lupini</name>
    <dbReference type="NCBI Taxonomy" id="291602"/>
    <lineage>
        <taxon>Bacteria</taxon>
        <taxon>Bacillati</taxon>
        <taxon>Actinomycetota</taxon>
        <taxon>Actinomycetes</taxon>
        <taxon>Propionibacteriales</taxon>
        <taxon>Kribbellaceae</taxon>
        <taxon>Kribbella</taxon>
    </lineage>
</organism>
<comment type="caution">
    <text evidence="3">The sequence shown here is derived from an EMBL/GenBank/DDBJ whole genome shotgun (WGS) entry which is preliminary data.</text>
</comment>
<keyword evidence="2" id="KW-1133">Transmembrane helix</keyword>
<name>A0ABN2A2T3_9ACTN</name>
<dbReference type="EMBL" id="BAAANC010000001">
    <property type="protein sequence ID" value="GAA1510227.1"/>
    <property type="molecule type" value="Genomic_DNA"/>
</dbReference>
<keyword evidence="2" id="KW-0812">Transmembrane</keyword>
<feature type="transmembrane region" description="Helical" evidence="2">
    <location>
        <begin position="89"/>
        <end position="107"/>
    </location>
</feature>
<accession>A0ABN2A2T3</accession>
<proteinExistence type="predicted"/>
<dbReference type="RefSeq" id="WP_344168373.1">
    <property type="nucleotide sequence ID" value="NZ_BAAANC010000001.1"/>
</dbReference>
<reference evidence="3 4" key="1">
    <citation type="journal article" date="2019" name="Int. J. Syst. Evol. Microbiol.">
        <title>The Global Catalogue of Microorganisms (GCM) 10K type strain sequencing project: providing services to taxonomists for standard genome sequencing and annotation.</title>
        <authorList>
            <consortium name="The Broad Institute Genomics Platform"/>
            <consortium name="The Broad Institute Genome Sequencing Center for Infectious Disease"/>
            <person name="Wu L."/>
            <person name="Ma J."/>
        </authorList>
    </citation>
    <scope>NUCLEOTIDE SEQUENCE [LARGE SCALE GENOMIC DNA]</scope>
    <source>
        <strain evidence="3 4">JCM 14303</strain>
    </source>
</reference>
<sequence length="284" mass="30780">MPSTNDGNPRNAGQPAGGPIVGPPSHLPAEATLTPPIAQQRDRSTRIRGRWALNLPRGLDLTARGLSLVLGAGLVVSGAVGYFTEHSDGLTMILVIGLLMILVPAVVDRLESFEFSQLKVKLTEQLESTGARKTAKVFRRLGIDREIDAYATIFTELRGPGQKELRASLLDQILQRVAAVAAVEEIDPNEVRAMFYDGTPVLRVMALGLMEGNPRLVNDRILLESISHSASGNEQYHGMRLAELYWSELSAAVQTEIKNAVASSPRFGPGTARAKLAEEIVKLR</sequence>
<evidence type="ECO:0000256" key="2">
    <source>
        <dbReference type="SAM" id="Phobius"/>
    </source>
</evidence>
<keyword evidence="2" id="KW-0472">Membrane</keyword>
<evidence type="ECO:0000256" key="1">
    <source>
        <dbReference type="SAM" id="MobiDB-lite"/>
    </source>
</evidence>
<gene>
    <name evidence="3" type="ORF">GCM10009741_04090</name>
</gene>